<dbReference type="MGI" id="MGI:2180853">
    <property type="gene designation" value="Oas1h"/>
</dbReference>
<feature type="domain" description="2'-5'-oligoadenylate synthetase 1" evidence="7">
    <location>
        <begin position="179"/>
        <end position="361"/>
    </location>
</feature>
<dbReference type="BioGRID-ORCS" id="246729">
    <property type="hits" value="1 hit in 75 CRISPR screens"/>
</dbReference>
<dbReference type="AGR" id="MGI:2180853"/>
<dbReference type="STRING" id="10090.ENSMUSP00000072297"/>
<dbReference type="PANTHER" id="PTHR11258">
    <property type="entry name" value="2-5 OLIGOADENYLATE SYNTHETASE"/>
    <property type="match status" value="1"/>
</dbReference>
<reference evidence="9 11" key="2">
    <citation type="journal article" date="2009" name="PLoS Biol.">
        <title>Lineage-specific biology revealed by a finished genome assembly of the mouse.</title>
        <authorList>
            <consortium name="Mouse Genome Sequencing Consortium"/>
            <person name="Church D.M."/>
            <person name="Goodstadt L."/>
            <person name="Hillier L.W."/>
            <person name="Zody M.C."/>
            <person name="Goldstein S."/>
            <person name="She X."/>
            <person name="Bult C.J."/>
            <person name="Agarwala R."/>
            <person name="Cherry J.L."/>
            <person name="DiCuccio M."/>
            <person name="Hlavina W."/>
            <person name="Kapustin Y."/>
            <person name="Meric P."/>
            <person name="Maglott D."/>
            <person name="Birtle Z."/>
            <person name="Marques A.C."/>
            <person name="Graves T."/>
            <person name="Zhou S."/>
            <person name="Teague B."/>
            <person name="Potamousis K."/>
            <person name="Churas C."/>
            <person name="Place M."/>
            <person name="Herschleb J."/>
            <person name="Runnheim R."/>
            <person name="Forrest D."/>
            <person name="Amos-Landgraf J."/>
            <person name="Schwartz D.C."/>
            <person name="Cheng Z."/>
            <person name="Lindblad-Toh K."/>
            <person name="Eichler E.E."/>
            <person name="Ponting C.P."/>
        </authorList>
    </citation>
    <scope>NUCLEOTIDE SEQUENCE [LARGE SCALE GENOMIC DNA]</scope>
    <source>
        <strain evidence="9 11">C57BL/6J</strain>
    </source>
</reference>
<dbReference type="GO" id="GO:0034142">
    <property type="term" value="P:toll-like receptor 4 signaling pathway"/>
    <property type="evidence" value="ECO:0000266"/>
    <property type="project" value="GO_Central"/>
</dbReference>
<dbReference type="Gene3D" id="3.30.460.10">
    <property type="entry name" value="Beta Polymerase, domain 2"/>
    <property type="match status" value="1"/>
</dbReference>
<organism evidence="8">
    <name type="scientific">Mus musculus</name>
    <name type="common">Mouse</name>
    <dbReference type="NCBI Taxonomy" id="10090"/>
    <lineage>
        <taxon>Eukaryota</taxon>
        <taxon>Metazoa</taxon>
        <taxon>Chordata</taxon>
        <taxon>Craniata</taxon>
        <taxon>Vertebrata</taxon>
        <taxon>Euteleostomi</taxon>
        <taxon>Mammalia</taxon>
        <taxon>Eutheria</taxon>
        <taxon>Euarchontoglires</taxon>
        <taxon>Glires</taxon>
        <taxon>Rodentia</taxon>
        <taxon>Myomorpha</taxon>
        <taxon>Muroidea</taxon>
        <taxon>Muridae</taxon>
        <taxon>Murinae</taxon>
        <taxon>Mus</taxon>
        <taxon>Mus</taxon>
    </lineage>
</organism>
<reference evidence="8" key="1">
    <citation type="journal article" date="2002" name="J. Interferon Cytokine Res.">
        <title>Genomic structure of the mouse 2',5'-oligoadenylate synthetase gene family.</title>
        <authorList>
            <person name="Kakuta S."/>
            <person name="Shibata S."/>
            <person name="Iwakura Y."/>
        </authorList>
    </citation>
    <scope>NUCLEOTIDE SEQUENCE</scope>
    <source>
        <strain evidence="8">C57BL/6J</strain>
        <tissue evidence="8">Ovary</tissue>
    </source>
</reference>
<dbReference type="OrthoDB" id="1885901at2759"/>
<dbReference type="FunFam" id="1.10.1410.20:FF:000001">
    <property type="entry name" value="2'-5'-oligoadenylate synthetase 1"/>
    <property type="match status" value="1"/>
</dbReference>
<sequence length="369" mass="43667">MAKNLSSTRIALCSTPAWRLDKFIEGHLLGDITFLTELRTDVNSISAFLKERCFQGAAHPMRVSRVVMGGSYNRYTVLKGRSEVDLLVFFNNLTCFDDQFKLQKEVIEEIQKHLCQFQQEKRLREKFKVQSSDQPNFRSVSFKLSYPKFQQEVEFHMQTAYDALYEVRRKENHNCEIYNKVYARLIRECTMLGKEGEFNICFMELQQDFLWKRPCELKNLICLVKHWYQLCKEKLREPLPPQYALELLTVYAWEHELPDKHETQTARGFRTVLELITKYLCLRIYWTLYYDVLHEQVNAYLYSQVKRVSPLILDPADPTWNVAGLNLQGWCILAEEAKAWLDYPCFKNRDGSRVSSWDVPPDKKGFVFL</sequence>
<dbReference type="PaxDb" id="10090-ENSMUSP00000072297"/>
<evidence type="ECO:0000259" key="7">
    <source>
        <dbReference type="Pfam" id="PF10421"/>
    </source>
</evidence>
<dbReference type="GO" id="GO:0043129">
    <property type="term" value="P:surfactant homeostasis"/>
    <property type="evidence" value="ECO:0000266"/>
    <property type="project" value="GO_Central"/>
</dbReference>
<evidence type="ECO:0000313" key="11">
    <source>
        <dbReference type="Proteomes" id="UP000000589"/>
    </source>
</evidence>
<dbReference type="PhosphoSitePlus" id="Q8VI97"/>
<dbReference type="GO" id="GO:0070106">
    <property type="term" value="P:interleukin-27-mediated signaling pathway"/>
    <property type="evidence" value="ECO:0000318"/>
    <property type="project" value="GO_Central"/>
</dbReference>
<evidence type="ECO:0000256" key="3">
    <source>
        <dbReference type="ARBA" id="ARBA00022859"/>
    </source>
</evidence>
<dbReference type="GO" id="GO:0140374">
    <property type="term" value="P:antiviral innate immune response"/>
    <property type="evidence" value="ECO:0000266"/>
    <property type="project" value="GO_Central"/>
</dbReference>
<dbReference type="GO" id="GO:0005654">
    <property type="term" value="C:nucleoplasm"/>
    <property type="evidence" value="ECO:0000266"/>
    <property type="project" value="GO_Central"/>
</dbReference>
<dbReference type="GO" id="GO:0016020">
    <property type="term" value="C:membrane"/>
    <property type="evidence" value="ECO:0000318"/>
    <property type="project" value="GO_Central"/>
</dbReference>
<dbReference type="BRENDA" id="2.7.7.84">
    <property type="organism ID" value="3474"/>
</dbReference>
<dbReference type="PROSITE" id="PS50152">
    <property type="entry name" value="25A_SYNTH_3"/>
    <property type="match status" value="1"/>
</dbReference>
<dbReference type="SUPFAM" id="SSF81301">
    <property type="entry name" value="Nucleotidyltransferase"/>
    <property type="match status" value="1"/>
</dbReference>
<dbReference type="GO" id="GO:0006006">
    <property type="term" value="P:glucose metabolic process"/>
    <property type="evidence" value="ECO:0000266"/>
    <property type="project" value="GO_Central"/>
</dbReference>
<reference evidence="9" key="3">
    <citation type="journal article" date="2011" name="PLoS Biol.">
        <title>Modernizing reference genome assemblies.</title>
        <authorList>
            <person name="Church D.M."/>
            <person name="Schneider V.A."/>
            <person name="Graves T."/>
            <person name="Auger K."/>
            <person name="Cunningham F."/>
            <person name="Bouk N."/>
            <person name="Chen H.C."/>
            <person name="Agarwala R."/>
            <person name="McLaren W.M."/>
            <person name="Ritchie G.R."/>
            <person name="Albracht D."/>
            <person name="Kremitzki M."/>
            <person name="Rock S."/>
            <person name="Kotkiewicz H."/>
            <person name="Kremitzki C."/>
            <person name="Wollam A."/>
            <person name="Trani L."/>
            <person name="Fulton L."/>
            <person name="Fulton R."/>
            <person name="Matthews L."/>
            <person name="Whitehead S."/>
            <person name="Chow W."/>
            <person name="Torrance J."/>
            <person name="Dunn M."/>
            <person name="Harden G."/>
            <person name="Threadgold G."/>
            <person name="Wood J."/>
            <person name="Collins J."/>
            <person name="Heath P."/>
            <person name="Griffiths G."/>
            <person name="Pelan S."/>
            <person name="Grafham D."/>
            <person name="Eichler E.E."/>
            <person name="Weinstock G."/>
            <person name="Mardis E.R."/>
            <person name="Wilson R.K."/>
            <person name="Howe K."/>
            <person name="Flicek P."/>
            <person name="Hubbard T."/>
        </authorList>
    </citation>
    <scope>NUCLEOTIDE SEQUENCE [LARGE SCALE GENOMIC DNA]</scope>
    <source>
        <strain evidence="9">C57BL/6J</strain>
    </source>
</reference>
<dbReference type="KEGG" id="mmu:246729"/>
<dbReference type="Gene3D" id="1.10.1410.20">
    <property type="entry name" value="2'-5'-oligoadenylate synthetase 1, domain 2"/>
    <property type="match status" value="1"/>
</dbReference>
<evidence type="ECO:0000256" key="4">
    <source>
        <dbReference type="ARBA" id="ARBA00022884"/>
    </source>
</evidence>
<dbReference type="FunFam" id="3.30.460.10:FF:000007">
    <property type="entry name" value="2'-5'-oligoadenylate synthetase 1"/>
    <property type="match status" value="1"/>
</dbReference>
<dbReference type="eggNOG" id="KOG0001">
    <property type="taxonomic scope" value="Eukaryota"/>
</dbReference>
<dbReference type="GO" id="GO:0060339">
    <property type="term" value="P:negative regulation of type I interferon-mediated signaling pathway"/>
    <property type="evidence" value="ECO:0000266"/>
    <property type="project" value="GO_Central"/>
</dbReference>
<dbReference type="Pfam" id="PF10421">
    <property type="entry name" value="OAS1_C"/>
    <property type="match status" value="1"/>
</dbReference>
<evidence type="ECO:0000256" key="2">
    <source>
        <dbReference type="ARBA" id="ARBA00022588"/>
    </source>
</evidence>
<dbReference type="GO" id="GO:0042742">
    <property type="term" value="P:defense response to bacterium"/>
    <property type="evidence" value="ECO:0000266"/>
    <property type="project" value="GO_Central"/>
</dbReference>
<dbReference type="HOGENOM" id="CLU_040930_0_0_1"/>
<dbReference type="SUPFAM" id="SSF81631">
    <property type="entry name" value="PAP/OAS1 substrate-binding domain"/>
    <property type="match status" value="1"/>
</dbReference>
<dbReference type="RefSeq" id="NP_660263.1">
    <property type="nucleotide sequence ID" value="NM_145228.2"/>
</dbReference>
<evidence type="ECO:0000256" key="1">
    <source>
        <dbReference type="ARBA" id="ARBA00009526"/>
    </source>
</evidence>
<keyword evidence="5" id="KW-0051">Antiviral defense</keyword>
<dbReference type="Ensembl" id="ENSMUST00000072476.13">
    <property type="protein sequence ID" value="ENSMUSP00000072297.7"/>
    <property type="gene ID" value="ENSMUSG00000001168.17"/>
</dbReference>
<dbReference type="InterPro" id="IPR043519">
    <property type="entry name" value="NT_sf"/>
</dbReference>
<dbReference type="OMA" id="WENEIPA"/>
<keyword evidence="3" id="KW-0391">Immunity</keyword>
<evidence type="ECO:0000259" key="6">
    <source>
        <dbReference type="Pfam" id="PF01909"/>
    </source>
</evidence>
<dbReference type="GO" id="GO:0060337">
    <property type="term" value="P:type I interferon-mediated signaling pathway"/>
    <property type="evidence" value="ECO:0000266"/>
    <property type="project" value="GO_Central"/>
</dbReference>
<dbReference type="InterPro" id="IPR002934">
    <property type="entry name" value="Polymerase_NTP_transf_dom"/>
</dbReference>
<dbReference type="GO" id="GO:0032728">
    <property type="term" value="P:positive regulation of interferon-beta production"/>
    <property type="evidence" value="ECO:0000266"/>
    <property type="project" value="GO_Central"/>
</dbReference>
<dbReference type="AlphaFoldDB" id="Q8VI97"/>
<dbReference type="DNASU" id="246729"/>
<dbReference type="ExpressionAtlas" id="Q8VI97">
    <property type="expression patterns" value="baseline and differential"/>
</dbReference>
<evidence type="ECO:0000313" key="8">
    <source>
        <dbReference type="EMBL" id="BAB84130.1"/>
    </source>
</evidence>
<dbReference type="GO" id="GO:0071639">
    <property type="term" value="P:positive regulation of monocyte chemotactic protein-1 production"/>
    <property type="evidence" value="ECO:0000266"/>
    <property type="project" value="GO_Central"/>
</dbReference>
<dbReference type="GO" id="GO:0009615">
    <property type="term" value="P:response to virus"/>
    <property type="evidence" value="ECO:0000266"/>
    <property type="project" value="GO_Central"/>
</dbReference>
<protein>
    <submittedName>
        <fullName evidence="8">2',5'-oligoadenylate synthetase-like 6</fullName>
    </submittedName>
    <submittedName>
        <fullName evidence="9">2'-5' oligoadenylate synthetase 1H</fullName>
    </submittedName>
</protein>
<dbReference type="GO" id="GO:2000342">
    <property type="term" value="P:negative regulation of chemokine (C-X-C motif) ligand 2 production"/>
    <property type="evidence" value="ECO:0000266"/>
    <property type="project" value="GO_Central"/>
</dbReference>
<evidence type="ECO:0000313" key="10">
    <source>
        <dbReference type="MGI" id="MGI:2180853"/>
    </source>
</evidence>
<dbReference type="Proteomes" id="UP000000589">
    <property type="component" value="Chromosome 5"/>
</dbReference>
<dbReference type="Bgee" id="ENSMUSG00000001168">
    <property type="expression patterns" value="Expressed in animal zygote and 11 other cell types or tissues"/>
</dbReference>
<dbReference type="GO" id="GO:0003725">
    <property type="term" value="F:double-stranded RNA binding"/>
    <property type="evidence" value="ECO:0000314"/>
    <property type="project" value="UniProtKB"/>
</dbReference>
<keyword evidence="11" id="KW-1185">Reference proteome</keyword>
<dbReference type="PANTHER" id="PTHR11258:SF14">
    <property type="entry name" value="2',5'-OLIGOADENYLATE SYNTHETASE-LIKE 6"/>
    <property type="match status" value="1"/>
</dbReference>
<feature type="domain" description="Polymerase nucleotidyl transferase" evidence="6">
    <location>
        <begin position="57"/>
        <end position="129"/>
    </location>
</feature>
<name>Q8VI97_MOUSE</name>
<dbReference type="GO" id="GO:0071659">
    <property type="term" value="P:negative regulation of IP-10 production"/>
    <property type="evidence" value="ECO:0000266"/>
    <property type="project" value="GO_Central"/>
</dbReference>
<dbReference type="Pfam" id="PF01909">
    <property type="entry name" value="NTP_transf_2"/>
    <property type="match status" value="1"/>
</dbReference>
<gene>
    <name evidence="9 10" type="primary">Oas1h</name>
    <name evidence="8" type="synonym">oasl6</name>
</gene>
<reference evidence="9" key="4">
    <citation type="submission" date="2025-05" db="UniProtKB">
        <authorList>
            <consortium name="Ensembl"/>
        </authorList>
    </citation>
    <scope>IDENTIFICATION</scope>
    <source>
        <strain evidence="9">C57BL/6J</strain>
    </source>
</reference>
<dbReference type="GO" id="GO:0071360">
    <property type="term" value="P:cellular response to exogenous dsRNA"/>
    <property type="evidence" value="ECO:0000266"/>
    <property type="project" value="GO_Central"/>
</dbReference>
<dbReference type="GeneID" id="246729"/>
<dbReference type="GO" id="GO:0035458">
    <property type="term" value="P:cellular response to interferon-beta"/>
    <property type="evidence" value="ECO:0000266"/>
    <property type="project" value="GO_Central"/>
</dbReference>
<evidence type="ECO:0000256" key="5">
    <source>
        <dbReference type="ARBA" id="ARBA00023118"/>
    </source>
</evidence>
<dbReference type="GO" id="GO:0051259">
    <property type="term" value="P:protein complex oligomerization"/>
    <property type="evidence" value="ECO:0000266"/>
    <property type="project" value="GO_Central"/>
</dbReference>
<dbReference type="InterPro" id="IPR006116">
    <property type="entry name" value="NT_2-5OAS_ClassI-CCAase"/>
</dbReference>
<keyword evidence="4" id="KW-0694">RNA-binding</keyword>
<dbReference type="GeneTree" id="ENSGT00510000046406"/>
<dbReference type="GO" id="GO:0035457">
    <property type="term" value="P:cellular response to interferon-alpha"/>
    <property type="evidence" value="ECO:0000266"/>
    <property type="project" value="GO_Central"/>
</dbReference>
<dbReference type="GO" id="GO:0042593">
    <property type="term" value="P:glucose homeostasis"/>
    <property type="evidence" value="ECO:0000266"/>
    <property type="project" value="GO_Central"/>
</dbReference>
<proteinExistence type="evidence at transcript level"/>
<dbReference type="GO" id="GO:1901857">
    <property type="term" value="P:positive regulation of cellular respiration"/>
    <property type="evidence" value="ECO:0000266"/>
    <property type="project" value="GO_Central"/>
</dbReference>
<dbReference type="GO" id="GO:0051607">
    <property type="term" value="P:defense response to virus"/>
    <property type="evidence" value="ECO:0000266"/>
    <property type="project" value="GO_Central"/>
</dbReference>
<dbReference type="SMR" id="Q8VI97"/>
<dbReference type="GO" id="GO:0001730">
    <property type="term" value="F:2'-5'-oligoadenylate synthetase activity"/>
    <property type="evidence" value="ECO:0000266"/>
    <property type="project" value="GO_Central"/>
</dbReference>
<dbReference type="VEuPathDB" id="HostDB:ENSMUSG00000001168"/>
<dbReference type="UCSC" id="uc008zih.1">
    <property type="organism name" value="mouse"/>
</dbReference>
<dbReference type="GO" id="GO:0005737">
    <property type="term" value="C:cytoplasm"/>
    <property type="evidence" value="ECO:0000266"/>
    <property type="project" value="GO_Central"/>
</dbReference>
<dbReference type="GO" id="GO:0032760">
    <property type="term" value="P:positive regulation of tumor necrosis factor production"/>
    <property type="evidence" value="ECO:0000266"/>
    <property type="project" value="GO_Central"/>
</dbReference>
<dbReference type="InterPro" id="IPR018952">
    <property type="entry name" value="2-5-oligoAdlate_synth_1_dom2/C"/>
</dbReference>
<comment type="similarity">
    <text evidence="1">Belongs to the 2-5A synthase family.</text>
</comment>
<dbReference type="GO" id="GO:0005840">
    <property type="term" value="C:ribosome"/>
    <property type="evidence" value="ECO:0000266"/>
    <property type="project" value="GO_Central"/>
</dbReference>
<dbReference type="CTD" id="246729"/>
<accession>Q8VI97</accession>
<dbReference type="GO" id="GO:0034138">
    <property type="term" value="P:toll-like receptor 3 signaling pathway"/>
    <property type="evidence" value="ECO:0000266"/>
    <property type="project" value="GO_Central"/>
</dbReference>
<dbReference type="GO" id="GO:0005829">
    <property type="term" value="C:cytosol"/>
    <property type="evidence" value="ECO:0000266"/>
    <property type="project" value="GO_Central"/>
</dbReference>
<evidence type="ECO:0000313" key="9">
    <source>
        <dbReference type="Ensembl" id="ENSMUSP00000072297.7"/>
    </source>
</evidence>
<dbReference type="GO" id="GO:0005634">
    <property type="term" value="C:nucleus"/>
    <property type="evidence" value="ECO:0000266"/>
    <property type="project" value="GO_Central"/>
</dbReference>
<dbReference type="RefSeq" id="NP_001153406.1">
    <property type="nucleotide sequence ID" value="NM_001159934.1"/>
</dbReference>
<dbReference type="GO" id="GO:0045071">
    <property type="term" value="P:negative regulation of viral genome replication"/>
    <property type="evidence" value="ECO:0000266"/>
    <property type="project" value="GO_Central"/>
</dbReference>
<dbReference type="GO" id="GO:0005739">
    <property type="term" value="C:mitochondrion"/>
    <property type="evidence" value="ECO:0000266"/>
    <property type="project" value="GO_Central"/>
</dbReference>
<dbReference type="EMBL" id="AB067530">
    <property type="protein sequence ID" value="BAB84130.1"/>
    <property type="molecule type" value="mRNA"/>
</dbReference>
<dbReference type="CDD" id="cd05400">
    <property type="entry name" value="NT_2-5OAS_ClassI-CCAase"/>
    <property type="match status" value="1"/>
</dbReference>
<keyword evidence="2" id="KW-0399">Innate immunity</keyword>